<keyword evidence="4" id="KW-1185">Reference proteome</keyword>
<dbReference type="InterPro" id="IPR050150">
    <property type="entry name" value="IgV_Light_Chain"/>
</dbReference>
<dbReference type="PANTHER" id="PTHR23267">
    <property type="entry name" value="IMMUNOGLOBULIN LIGHT CHAIN"/>
    <property type="match status" value="1"/>
</dbReference>
<accession>A0A4X2JR75</accession>
<feature type="domain" description="Ig-like" evidence="2">
    <location>
        <begin position="28"/>
        <end position="133"/>
    </location>
</feature>
<protein>
    <recommendedName>
        <fullName evidence="2">Ig-like domain-containing protein</fullName>
    </recommendedName>
</protein>
<dbReference type="InterPro" id="IPR013106">
    <property type="entry name" value="Ig_V-set"/>
</dbReference>
<dbReference type="Gene3D" id="2.60.40.10">
    <property type="entry name" value="Immunoglobulins"/>
    <property type="match status" value="1"/>
</dbReference>
<dbReference type="GeneTree" id="ENSGT00940000154413"/>
<dbReference type="Proteomes" id="UP000314987">
    <property type="component" value="Unassembled WGS sequence"/>
</dbReference>
<keyword evidence="1" id="KW-0732">Signal</keyword>
<dbReference type="InterPro" id="IPR036179">
    <property type="entry name" value="Ig-like_dom_sf"/>
</dbReference>
<reference evidence="4" key="1">
    <citation type="submission" date="2018-12" db="EMBL/GenBank/DDBJ databases">
        <authorList>
            <person name="Yazar S."/>
        </authorList>
    </citation>
    <scope>NUCLEOTIDE SEQUENCE [LARGE SCALE GENOMIC DNA]</scope>
</reference>
<feature type="chain" id="PRO_5021404155" description="Ig-like domain-containing protein" evidence="1">
    <location>
        <begin position="28"/>
        <end position="155"/>
    </location>
</feature>
<sequence length="155" mass="16753">MLSGNFEGSSLAQLLWLLVFSSQDSRGQTIMTQSPETMAVSLGDHVTLHCRTIFGVGTSMAWYQQKPGQAPKLLIFGASALAAGAPARFQGGGSRQHFTLTIRGLEAEDAGVYHCQQYYIHPPTVTQTQTETSLPSSETLALMTRQLFPAIGHIV</sequence>
<dbReference type="InterPro" id="IPR003599">
    <property type="entry name" value="Ig_sub"/>
</dbReference>
<dbReference type="AlphaFoldDB" id="A0A4X2JR75"/>
<evidence type="ECO:0000256" key="1">
    <source>
        <dbReference type="SAM" id="SignalP"/>
    </source>
</evidence>
<dbReference type="SMART" id="SM00409">
    <property type="entry name" value="IG"/>
    <property type="match status" value="1"/>
</dbReference>
<organism evidence="3 4">
    <name type="scientific">Vombatus ursinus</name>
    <name type="common">Common wombat</name>
    <dbReference type="NCBI Taxonomy" id="29139"/>
    <lineage>
        <taxon>Eukaryota</taxon>
        <taxon>Metazoa</taxon>
        <taxon>Chordata</taxon>
        <taxon>Craniata</taxon>
        <taxon>Vertebrata</taxon>
        <taxon>Euteleostomi</taxon>
        <taxon>Mammalia</taxon>
        <taxon>Metatheria</taxon>
        <taxon>Diprotodontia</taxon>
        <taxon>Vombatidae</taxon>
        <taxon>Vombatus</taxon>
    </lineage>
</organism>
<reference evidence="3" key="2">
    <citation type="submission" date="2025-08" db="UniProtKB">
        <authorList>
            <consortium name="Ensembl"/>
        </authorList>
    </citation>
    <scope>IDENTIFICATION</scope>
</reference>
<dbReference type="STRING" id="29139.ENSVURP00010000391"/>
<feature type="signal peptide" evidence="1">
    <location>
        <begin position="1"/>
        <end position="27"/>
    </location>
</feature>
<dbReference type="InterPro" id="IPR013783">
    <property type="entry name" value="Ig-like_fold"/>
</dbReference>
<proteinExistence type="predicted"/>
<reference evidence="3" key="3">
    <citation type="submission" date="2025-09" db="UniProtKB">
        <authorList>
            <consortium name="Ensembl"/>
        </authorList>
    </citation>
    <scope>IDENTIFICATION</scope>
</reference>
<dbReference type="OMA" id="EKECTMS"/>
<dbReference type="InterPro" id="IPR007110">
    <property type="entry name" value="Ig-like_dom"/>
</dbReference>
<dbReference type="PROSITE" id="PS50835">
    <property type="entry name" value="IG_LIKE"/>
    <property type="match status" value="1"/>
</dbReference>
<evidence type="ECO:0000259" key="2">
    <source>
        <dbReference type="PROSITE" id="PS50835"/>
    </source>
</evidence>
<dbReference type="SUPFAM" id="SSF48726">
    <property type="entry name" value="Immunoglobulin"/>
    <property type="match status" value="1"/>
</dbReference>
<evidence type="ECO:0000313" key="3">
    <source>
        <dbReference type="Ensembl" id="ENSVURP00010000391.1"/>
    </source>
</evidence>
<name>A0A4X2JR75_VOMUR</name>
<dbReference type="Ensembl" id="ENSVURT00010000469.1">
    <property type="protein sequence ID" value="ENSVURP00010000391.1"/>
    <property type="gene ID" value="ENSVURG00010000376.1"/>
</dbReference>
<dbReference type="Pfam" id="PF07686">
    <property type="entry name" value="V-set"/>
    <property type="match status" value="1"/>
</dbReference>
<dbReference type="SMART" id="SM00406">
    <property type="entry name" value="IGv"/>
    <property type="match status" value="1"/>
</dbReference>
<dbReference type="FunFam" id="2.60.40.10:FF:001230">
    <property type="entry name" value="Immunoglobulin kappa variable 8-16"/>
    <property type="match status" value="1"/>
</dbReference>
<evidence type="ECO:0000313" key="4">
    <source>
        <dbReference type="Proteomes" id="UP000314987"/>
    </source>
</evidence>